<dbReference type="Proteomes" id="UP000193642">
    <property type="component" value="Unassembled WGS sequence"/>
</dbReference>
<dbReference type="AlphaFoldDB" id="A0A1Y2BB40"/>
<evidence type="ECO:0000313" key="1">
    <source>
        <dbReference type="EMBL" id="ORY32058.1"/>
    </source>
</evidence>
<name>A0A1Y2BB40_9FUNG</name>
<gene>
    <name evidence="1" type="ORF">BCR33DRAFT_723627</name>
</gene>
<reference evidence="1 2" key="1">
    <citation type="submission" date="2016-07" db="EMBL/GenBank/DDBJ databases">
        <title>Pervasive Adenine N6-methylation of Active Genes in Fungi.</title>
        <authorList>
            <consortium name="DOE Joint Genome Institute"/>
            <person name="Mondo S.J."/>
            <person name="Dannebaum R.O."/>
            <person name="Kuo R.C."/>
            <person name="Labutti K."/>
            <person name="Haridas S."/>
            <person name="Kuo A."/>
            <person name="Salamov A."/>
            <person name="Ahrendt S.R."/>
            <person name="Lipzen A."/>
            <person name="Sullivan W."/>
            <person name="Andreopoulos W.B."/>
            <person name="Clum A."/>
            <person name="Lindquist E."/>
            <person name="Daum C."/>
            <person name="Ramamoorthy G.K."/>
            <person name="Gryganskyi A."/>
            <person name="Culley D."/>
            <person name="Magnuson J.K."/>
            <person name="James T.Y."/>
            <person name="O'Malley M.A."/>
            <person name="Stajich J.E."/>
            <person name="Spatafora J.W."/>
            <person name="Visel A."/>
            <person name="Grigoriev I.V."/>
        </authorList>
    </citation>
    <scope>NUCLEOTIDE SEQUENCE [LARGE SCALE GENOMIC DNA]</scope>
    <source>
        <strain evidence="1 2">JEL800</strain>
    </source>
</reference>
<dbReference type="EMBL" id="MCGO01000073">
    <property type="protein sequence ID" value="ORY32058.1"/>
    <property type="molecule type" value="Genomic_DNA"/>
</dbReference>
<protein>
    <submittedName>
        <fullName evidence="1">Uncharacterized protein</fullName>
    </submittedName>
</protein>
<organism evidence="1 2">
    <name type="scientific">Rhizoclosmatium globosum</name>
    <dbReference type="NCBI Taxonomy" id="329046"/>
    <lineage>
        <taxon>Eukaryota</taxon>
        <taxon>Fungi</taxon>
        <taxon>Fungi incertae sedis</taxon>
        <taxon>Chytridiomycota</taxon>
        <taxon>Chytridiomycota incertae sedis</taxon>
        <taxon>Chytridiomycetes</taxon>
        <taxon>Chytridiales</taxon>
        <taxon>Chytriomycetaceae</taxon>
        <taxon>Rhizoclosmatium</taxon>
    </lineage>
</organism>
<proteinExistence type="predicted"/>
<sequence>MVHPIFVDSKISALWEKYCADVGKKVKEYKTDKAKFFMKLGIQEPVVGDALKVC</sequence>
<keyword evidence="2" id="KW-1185">Reference proteome</keyword>
<accession>A0A1Y2BB40</accession>
<evidence type="ECO:0000313" key="2">
    <source>
        <dbReference type="Proteomes" id="UP000193642"/>
    </source>
</evidence>
<comment type="caution">
    <text evidence="1">The sequence shown here is derived from an EMBL/GenBank/DDBJ whole genome shotgun (WGS) entry which is preliminary data.</text>
</comment>